<dbReference type="PROSITE" id="PS00092">
    <property type="entry name" value="N6_MTASE"/>
    <property type="match status" value="1"/>
</dbReference>
<dbReference type="InterPro" id="IPR036086">
    <property type="entry name" value="ParB/Sulfiredoxin_sf"/>
</dbReference>
<evidence type="ECO:0000256" key="1">
    <source>
        <dbReference type="ARBA" id="ARBA00006594"/>
    </source>
</evidence>
<dbReference type="GO" id="GO:0003677">
    <property type="term" value="F:DNA binding"/>
    <property type="evidence" value="ECO:0007669"/>
    <property type="project" value="InterPro"/>
</dbReference>
<dbReference type="Pfam" id="PF02195">
    <property type="entry name" value="ParB_N"/>
    <property type="match status" value="1"/>
</dbReference>
<dbReference type="InterPro" id="IPR003115">
    <property type="entry name" value="ParB_N"/>
</dbReference>
<accession>A0A0L6JT75</accession>
<evidence type="ECO:0000256" key="5">
    <source>
        <dbReference type="RuleBase" id="RU362026"/>
    </source>
</evidence>
<dbReference type="SMART" id="SM00470">
    <property type="entry name" value="ParB"/>
    <property type="match status" value="1"/>
</dbReference>
<dbReference type="Gene3D" id="3.90.1530.10">
    <property type="entry name" value="Conserved hypothetical protein from pyrococcus furiosus pfu- 392566-001, ParB domain"/>
    <property type="match status" value="1"/>
</dbReference>
<dbReference type="eggNOG" id="COG0863">
    <property type="taxonomic scope" value="Bacteria"/>
</dbReference>
<dbReference type="CDD" id="cd16401">
    <property type="entry name" value="ParB_N_like_MT"/>
    <property type="match status" value="1"/>
</dbReference>
<dbReference type="GO" id="GO:0032259">
    <property type="term" value="P:methylation"/>
    <property type="evidence" value="ECO:0007669"/>
    <property type="project" value="UniProtKB-KW"/>
</dbReference>
<dbReference type="REBASE" id="129472">
    <property type="entry name" value="M.Pce2933ORF4325P"/>
</dbReference>
<dbReference type="Gene3D" id="3.40.50.150">
    <property type="entry name" value="Vaccinia Virus protein VP39"/>
    <property type="match status" value="1"/>
</dbReference>
<dbReference type="InterPro" id="IPR001091">
    <property type="entry name" value="RM_Methyltransferase"/>
</dbReference>
<dbReference type="InterPro" id="IPR015840">
    <property type="entry name" value="DNA_MeTrfase_ParB"/>
</dbReference>
<keyword evidence="4" id="KW-0680">Restriction system</keyword>
<proteinExistence type="inferred from homology"/>
<dbReference type="SUPFAM" id="SSF110849">
    <property type="entry name" value="ParB/Sulfiredoxin"/>
    <property type="match status" value="1"/>
</dbReference>
<dbReference type="InterPro" id="IPR029063">
    <property type="entry name" value="SAM-dependent_MTases_sf"/>
</dbReference>
<evidence type="ECO:0000313" key="7">
    <source>
        <dbReference type="EMBL" id="KNY29051.1"/>
    </source>
</evidence>
<dbReference type="eggNOG" id="COG1475">
    <property type="taxonomic scope" value="Bacteria"/>
</dbReference>
<gene>
    <name evidence="7" type="ORF">Bccel_4325</name>
</gene>
<dbReference type="Proteomes" id="UP000036923">
    <property type="component" value="Unassembled WGS sequence"/>
</dbReference>
<dbReference type="PATRIC" id="fig|398512.5.peg.4530"/>
<dbReference type="InterPro" id="IPR002052">
    <property type="entry name" value="DNA_methylase_N6_adenine_CS"/>
</dbReference>
<evidence type="ECO:0000313" key="8">
    <source>
        <dbReference type="Proteomes" id="UP000036923"/>
    </source>
</evidence>
<dbReference type="OrthoDB" id="9773571at2"/>
<protein>
    <recommendedName>
        <fullName evidence="5">Methyltransferase</fullName>
        <ecNumber evidence="5">2.1.1.-</ecNumber>
    </recommendedName>
</protein>
<dbReference type="Pfam" id="PF01555">
    <property type="entry name" value="N6_N4_Mtase"/>
    <property type="match status" value="1"/>
</dbReference>
<organism evidence="7 8">
    <name type="scientific">Pseudobacteroides cellulosolvens ATCC 35603 = DSM 2933</name>
    <dbReference type="NCBI Taxonomy" id="398512"/>
    <lineage>
        <taxon>Bacteria</taxon>
        <taxon>Bacillati</taxon>
        <taxon>Bacillota</taxon>
        <taxon>Clostridia</taxon>
        <taxon>Eubacteriales</taxon>
        <taxon>Oscillospiraceae</taxon>
        <taxon>Pseudobacteroides</taxon>
    </lineage>
</organism>
<dbReference type="SUPFAM" id="SSF53335">
    <property type="entry name" value="S-adenosyl-L-methionine-dependent methyltransferases"/>
    <property type="match status" value="1"/>
</dbReference>
<keyword evidence="3" id="KW-0808">Transferase</keyword>
<name>A0A0L6JT75_9FIRM</name>
<evidence type="ECO:0000259" key="6">
    <source>
        <dbReference type="SMART" id="SM00470"/>
    </source>
</evidence>
<keyword evidence="8" id="KW-1185">Reference proteome</keyword>
<keyword evidence="2 7" id="KW-0489">Methyltransferase</keyword>
<dbReference type="RefSeq" id="WP_010244640.1">
    <property type="nucleotide sequence ID" value="NZ_JQKC01000005.1"/>
</dbReference>
<dbReference type="GO" id="GO:0009307">
    <property type="term" value="P:DNA restriction-modification system"/>
    <property type="evidence" value="ECO:0007669"/>
    <property type="project" value="UniProtKB-KW"/>
</dbReference>
<dbReference type="STRING" id="398512.Bccel_4325"/>
<sequence>MEIRKIETLKIKPAEYNPRKDLKPGDREYEQIKRSIKEFGYLDPVIVNSDLTIVGGHQRWKVLKDLGYKEIDCVVVELDKTKEKALNIALNKISGEWDIPLLKELIDSLDKEMFDVSLTGFDAADIDELFGKGGDKEVKEDDFDADKAAEEISNPVTRNGDIWLLGKHRLMCGDSTILQDVLTLMDGKKANTCVTDPPYNVDYTGATKDALKIKNDRLEDGKFYEFLLSAFKNVFEVLDNGGGIYVFHADTEGLNFRKAFKDAGFHLANVCIWVKQSMVLGRSDYQWQHEPVLYGWKPTGSHKWYSDRKQTTIWNFDRPSKNVEHPTMKPVNLVAYPIKNSSLSNCIVLDPFGGSGSTLIASEQLGRICNTMELDEKYCDVIVKRFINQAERTDDVFLLRNGSKLSWDEVEKEKQTIKQ</sequence>
<evidence type="ECO:0000256" key="3">
    <source>
        <dbReference type="ARBA" id="ARBA00022679"/>
    </source>
</evidence>
<feature type="domain" description="ParB-like N-terminal" evidence="6">
    <location>
        <begin position="4"/>
        <end position="92"/>
    </location>
</feature>
<dbReference type="GO" id="GO:0008170">
    <property type="term" value="F:N-methyltransferase activity"/>
    <property type="evidence" value="ECO:0007669"/>
    <property type="project" value="InterPro"/>
</dbReference>
<comment type="caution">
    <text evidence="7">The sequence shown here is derived from an EMBL/GenBank/DDBJ whole genome shotgun (WGS) entry which is preliminary data.</text>
</comment>
<evidence type="ECO:0000256" key="2">
    <source>
        <dbReference type="ARBA" id="ARBA00022603"/>
    </source>
</evidence>
<dbReference type="EMBL" id="LGTC01000001">
    <property type="protein sequence ID" value="KNY29051.1"/>
    <property type="molecule type" value="Genomic_DNA"/>
</dbReference>
<dbReference type="PIRSF" id="PIRSF036758">
    <property type="entry name" value="Aden_M_ParB"/>
    <property type="match status" value="1"/>
</dbReference>
<evidence type="ECO:0000256" key="4">
    <source>
        <dbReference type="ARBA" id="ARBA00022747"/>
    </source>
</evidence>
<dbReference type="PRINTS" id="PR00508">
    <property type="entry name" value="S21N4MTFRASE"/>
</dbReference>
<reference evidence="8" key="1">
    <citation type="submission" date="2015-07" db="EMBL/GenBank/DDBJ databases">
        <title>Near-Complete Genome Sequence of the Cellulolytic Bacterium Bacteroides (Pseudobacteroides) cellulosolvens ATCC 35603.</title>
        <authorList>
            <person name="Dassa B."/>
            <person name="Utturkar S.M."/>
            <person name="Klingeman D.M."/>
            <person name="Hurt R.A."/>
            <person name="Keller M."/>
            <person name="Xu J."/>
            <person name="Reddy Y.H.K."/>
            <person name="Borovok I."/>
            <person name="Grinberg I.R."/>
            <person name="Lamed R."/>
            <person name="Zhivin O."/>
            <person name="Bayer E.A."/>
            <person name="Brown S.D."/>
        </authorList>
    </citation>
    <scope>NUCLEOTIDE SEQUENCE [LARGE SCALE GENOMIC DNA]</scope>
    <source>
        <strain evidence="8">DSM 2933</strain>
    </source>
</reference>
<dbReference type="AlphaFoldDB" id="A0A0L6JT75"/>
<comment type="similarity">
    <text evidence="1 5">Belongs to the N(4)/N(6)-methyltransferase family.</text>
</comment>
<dbReference type="InterPro" id="IPR002941">
    <property type="entry name" value="DNA_methylase_N4/N6"/>
</dbReference>
<dbReference type="EC" id="2.1.1.-" evidence="5"/>